<feature type="transmembrane region" description="Helical" evidence="1">
    <location>
        <begin position="20"/>
        <end position="39"/>
    </location>
</feature>
<reference evidence="2 3" key="1">
    <citation type="journal article" date="2018" name="Nat. Biotechnol.">
        <title>A standardized bacterial taxonomy based on genome phylogeny substantially revises the tree of life.</title>
        <authorList>
            <person name="Parks D.H."/>
            <person name="Chuvochina M."/>
            <person name="Waite D.W."/>
            <person name="Rinke C."/>
            <person name="Skarshewski A."/>
            <person name="Chaumeil P.A."/>
            <person name="Hugenholtz P."/>
        </authorList>
    </citation>
    <scope>NUCLEOTIDE SEQUENCE [LARGE SCALE GENOMIC DNA]</scope>
    <source>
        <strain evidence="2">UBA11621</strain>
    </source>
</reference>
<dbReference type="Proteomes" id="UP000264779">
    <property type="component" value="Unassembled WGS sequence"/>
</dbReference>
<accession>A0A358DZ12</accession>
<gene>
    <name evidence="2" type="ORF">DEB45_09555</name>
</gene>
<protein>
    <submittedName>
        <fullName evidence="2">Uncharacterized protein</fullName>
    </submittedName>
</protein>
<keyword evidence="1" id="KW-0812">Transmembrane</keyword>
<dbReference type="EMBL" id="DONK01000137">
    <property type="protein sequence ID" value="HBU51496.1"/>
    <property type="molecule type" value="Genomic_DNA"/>
</dbReference>
<evidence type="ECO:0000256" key="1">
    <source>
        <dbReference type="SAM" id="Phobius"/>
    </source>
</evidence>
<name>A0A358DZ12_9ALTE</name>
<comment type="caution">
    <text evidence="2">The sequence shown here is derived from an EMBL/GenBank/DDBJ whole genome shotgun (WGS) entry which is preliminary data.</text>
</comment>
<feature type="transmembrane region" description="Helical" evidence="1">
    <location>
        <begin position="60"/>
        <end position="79"/>
    </location>
</feature>
<keyword evidence="1" id="KW-0472">Membrane</keyword>
<proteinExistence type="predicted"/>
<sequence length="80" mass="8606">MMTVVIISHEIGIPRSKGDVFNAISASASFGVYVLIHTLKSGGRFGKLYCGGKIKVQKKHAGACFFALYLDLIAVRFLSG</sequence>
<evidence type="ECO:0000313" key="3">
    <source>
        <dbReference type="Proteomes" id="UP000264779"/>
    </source>
</evidence>
<dbReference type="AlphaFoldDB" id="A0A358DZ12"/>
<keyword evidence="1" id="KW-1133">Transmembrane helix</keyword>
<organism evidence="2 3">
    <name type="scientific">Alteromonas australica</name>
    <dbReference type="NCBI Taxonomy" id="589873"/>
    <lineage>
        <taxon>Bacteria</taxon>
        <taxon>Pseudomonadati</taxon>
        <taxon>Pseudomonadota</taxon>
        <taxon>Gammaproteobacteria</taxon>
        <taxon>Alteromonadales</taxon>
        <taxon>Alteromonadaceae</taxon>
        <taxon>Alteromonas/Salinimonas group</taxon>
        <taxon>Alteromonas</taxon>
    </lineage>
</organism>
<evidence type="ECO:0000313" key="2">
    <source>
        <dbReference type="EMBL" id="HBU51496.1"/>
    </source>
</evidence>